<keyword evidence="1" id="KW-1133">Transmembrane helix</keyword>
<sequence length="167" mass="19830">MTTTKLNKFLFESSEHFGKKIHYIRAICIYCIINITMISPDMYEIFSSDGFVQKEINDKFIEWYQPRISWITESLQFLNFRENTIILALFSIYLLSFILVFLRYKPLVFSLVSWIGHLILINSSYLFSYGADYFISFLLFVNVMFNLSTILNVKYGSLLYSFTIRFV</sequence>
<feature type="transmembrane region" description="Helical" evidence="1">
    <location>
        <begin position="84"/>
        <end position="102"/>
    </location>
</feature>
<keyword evidence="3" id="KW-1185">Reference proteome</keyword>
<feature type="transmembrane region" description="Helical" evidence="1">
    <location>
        <begin position="21"/>
        <end position="39"/>
    </location>
</feature>
<evidence type="ECO:0000256" key="1">
    <source>
        <dbReference type="SAM" id="Phobius"/>
    </source>
</evidence>
<organism evidence="2 3">
    <name type="scientific">Flavobacterium micromati</name>
    <dbReference type="NCBI Taxonomy" id="229205"/>
    <lineage>
        <taxon>Bacteria</taxon>
        <taxon>Pseudomonadati</taxon>
        <taxon>Bacteroidota</taxon>
        <taxon>Flavobacteriia</taxon>
        <taxon>Flavobacteriales</taxon>
        <taxon>Flavobacteriaceae</taxon>
        <taxon>Flavobacterium</taxon>
    </lineage>
</organism>
<dbReference type="AlphaFoldDB" id="A0A1M5P312"/>
<name>A0A1M5P312_9FLAO</name>
<dbReference type="STRING" id="229205.SAMN05444372_11245"/>
<evidence type="ECO:0000313" key="2">
    <source>
        <dbReference type="EMBL" id="SHG96180.1"/>
    </source>
</evidence>
<keyword evidence="1" id="KW-0812">Transmembrane</keyword>
<proteinExistence type="predicted"/>
<feature type="transmembrane region" description="Helical" evidence="1">
    <location>
        <begin position="107"/>
        <end position="127"/>
    </location>
</feature>
<accession>A0A1M5P312</accession>
<dbReference type="EMBL" id="FQWF01000012">
    <property type="protein sequence ID" value="SHG96180.1"/>
    <property type="molecule type" value="Genomic_DNA"/>
</dbReference>
<dbReference type="Proteomes" id="UP000184020">
    <property type="component" value="Unassembled WGS sequence"/>
</dbReference>
<reference evidence="3" key="1">
    <citation type="submission" date="2016-11" db="EMBL/GenBank/DDBJ databases">
        <authorList>
            <person name="Varghese N."/>
            <person name="Submissions S."/>
        </authorList>
    </citation>
    <scope>NUCLEOTIDE SEQUENCE [LARGE SCALE GENOMIC DNA]</scope>
    <source>
        <strain evidence="3">DSM 17659</strain>
    </source>
</reference>
<evidence type="ECO:0008006" key="4">
    <source>
        <dbReference type="Google" id="ProtNLM"/>
    </source>
</evidence>
<keyword evidence="1" id="KW-0472">Membrane</keyword>
<gene>
    <name evidence="2" type="ORF">SAMN05444372_11245</name>
</gene>
<evidence type="ECO:0000313" key="3">
    <source>
        <dbReference type="Proteomes" id="UP000184020"/>
    </source>
</evidence>
<protein>
    <recommendedName>
        <fullName evidence="4">Vitamin K-dependent gamma-carboxylase</fullName>
    </recommendedName>
</protein>
<feature type="transmembrane region" description="Helical" evidence="1">
    <location>
        <begin position="133"/>
        <end position="153"/>
    </location>
</feature>